<sequence length="231" mass="25888">MRVIGAGFGRTGTLSLKTALERLGLTPCYHMAEVLTHPADIYKWLDIAEGRSADFGAVLGGYEATVDWPACAYWRELAAYYPGAKVLLTVRDPAQWYESMAATILKRMDPPHTPLGRLAAVVSRWRHSDLDAFDRMTGRAVVARSFGGGPPDRERLIEAFTEHVREVRAAIPADRLLVYEVSQGWDPLCRFLGTPVPDEPFPRLNDRENFGHLAEAFRRRAVWHRSGRLAG</sequence>
<evidence type="ECO:0000313" key="2">
    <source>
        <dbReference type="Proteomes" id="UP000555564"/>
    </source>
</evidence>
<organism evidence="1 2">
    <name type="scientific">Sphaerisporangium rubeum</name>
    <dbReference type="NCBI Taxonomy" id="321317"/>
    <lineage>
        <taxon>Bacteria</taxon>
        <taxon>Bacillati</taxon>
        <taxon>Actinomycetota</taxon>
        <taxon>Actinomycetes</taxon>
        <taxon>Streptosporangiales</taxon>
        <taxon>Streptosporangiaceae</taxon>
        <taxon>Sphaerisporangium</taxon>
    </lineage>
</organism>
<dbReference type="RefSeq" id="WP_184980791.1">
    <property type="nucleotide sequence ID" value="NZ_BAAALO010000005.1"/>
</dbReference>
<dbReference type="InterPro" id="IPR027417">
    <property type="entry name" value="P-loop_NTPase"/>
</dbReference>
<protein>
    <recommendedName>
        <fullName evidence="3">Sulfotransferase family protein</fullName>
    </recommendedName>
</protein>
<dbReference type="Gene3D" id="3.40.50.300">
    <property type="entry name" value="P-loop containing nucleotide triphosphate hydrolases"/>
    <property type="match status" value="1"/>
</dbReference>
<dbReference type="PANTHER" id="PTHR36978">
    <property type="entry name" value="P-LOOP CONTAINING NUCLEOTIDE TRIPHOSPHATE HYDROLASE"/>
    <property type="match status" value="1"/>
</dbReference>
<evidence type="ECO:0000313" key="1">
    <source>
        <dbReference type="EMBL" id="MBB6473200.1"/>
    </source>
</evidence>
<reference evidence="1 2" key="1">
    <citation type="submission" date="2020-08" db="EMBL/GenBank/DDBJ databases">
        <title>Sequencing the genomes of 1000 actinobacteria strains.</title>
        <authorList>
            <person name="Klenk H.-P."/>
        </authorList>
    </citation>
    <scope>NUCLEOTIDE SEQUENCE [LARGE SCALE GENOMIC DNA]</scope>
    <source>
        <strain evidence="1 2">DSM 44936</strain>
    </source>
</reference>
<proteinExistence type="predicted"/>
<accession>A0A7X0IDV8</accession>
<dbReference type="SUPFAM" id="SSF52540">
    <property type="entry name" value="P-loop containing nucleoside triphosphate hydrolases"/>
    <property type="match status" value="1"/>
</dbReference>
<dbReference type="Pfam" id="PF17784">
    <property type="entry name" value="Sulfotransfer_4"/>
    <property type="match status" value="1"/>
</dbReference>
<keyword evidence="2" id="KW-1185">Reference proteome</keyword>
<dbReference type="InterPro" id="IPR040632">
    <property type="entry name" value="Sulfotransfer_4"/>
</dbReference>
<comment type="caution">
    <text evidence="1">The sequence shown here is derived from an EMBL/GenBank/DDBJ whole genome shotgun (WGS) entry which is preliminary data.</text>
</comment>
<dbReference type="Proteomes" id="UP000555564">
    <property type="component" value="Unassembled WGS sequence"/>
</dbReference>
<evidence type="ECO:0008006" key="3">
    <source>
        <dbReference type="Google" id="ProtNLM"/>
    </source>
</evidence>
<dbReference type="PANTHER" id="PTHR36978:SF4">
    <property type="entry name" value="P-LOOP CONTAINING NUCLEOSIDE TRIPHOSPHATE HYDROLASE PROTEIN"/>
    <property type="match status" value="1"/>
</dbReference>
<dbReference type="AlphaFoldDB" id="A0A7X0IDV8"/>
<name>A0A7X0IDV8_9ACTN</name>
<gene>
    <name evidence="1" type="ORF">BJ992_002631</name>
</gene>
<dbReference type="EMBL" id="JACHIU010000001">
    <property type="protein sequence ID" value="MBB6473200.1"/>
    <property type="molecule type" value="Genomic_DNA"/>
</dbReference>